<dbReference type="Proteomes" id="UP001642540">
    <property type="component" value="Unassembled WGS sequence"/>
</dbReference>
<sequence length="449" mass="51645">MVRSLLASFLPNKLQKMGFGEAFINVQLVCQRIFDMPFYYSREKNILVANPNLRSTWKMLIWTLTKWGILTLVLHSVYRGGKLFLNSNKNSPLMPEQVFVHVSIFAAGLFTLASIYTMERQPSDFTYVASQVFKLGKIHWRGWPSSERLPDIQELAGYGLASSCMSTIGFVCLYPLLRSYDPINYELNEVIPEVPRRLLASCIYGFLTFNSAIIGSLFLGVVLAACHVFEKETANNKRQSTGIDSENPENRLECMVQEILFYIFLWLDRFLGRKKSSATIQPLEDIVVVNPAPTVTMEHESVITEQFYRSLRRHRQLCLLMEGCNENVQVFIPTMAFVGILHCTTFTYTLLTMYNREEFRLLFPSIALFLVCINILVLFFCKHASLPLIYTEETIHFWKGVLKGKLERRLCNSMQPFGFTLGVFFHAKRETALQMNDIILNSTITLLLF</sequence>
<feature type="transmembrane region" description="Helical" evidence="1">
    <location>
        <begin position="98"/>
        <end position="116"/>
    </location>
</feature>
<proteinExistence type="predicted"/>
<evidence type="ECO:0000313" key="3">
    <source>
        <dbReference type="Proteomes" id="UP001642540"/>
    </source>
</evidence>
<feature type="transmembrane region" description="Helical" evidence="1">
    <location>
        <begin position="203"/>
        <end position="229"/>
    </location>
</feature>
<accession>A0ABP1PZT9</accession>
<comment type="caution">
    <text evidence="2">The sequence shown here is derived from an EMBL/GenBank/DDBJ whole genome shotgun (WGS) entry which is preliminary data.</text>
</comment>
<evidence type="ECO:0000256" key="1">
    <source>
        <dbReference type="SAM" id="Phobius"/>
    </source>
</evidence>
<feature type="transmembrane region" description="Helical" evidence="1">
    <location>
        <begin position="330"/>
        <end position="349"/>
    </location>
</feature>
<evidence type="ECO:0000313" key="2">
    <source>
        <dbReference type="EMBL" id="CAL8083995.1"/>
    </source>
</evidence>
<keyword evidence="1" id="KW-0812">Transmembrane</keyword>
<keyword evidence="3" id="KW-1185">Reference proteome</keyword>
<feature type="transmembrane region" description="Helical" evidence="1">
    <location>
        <begin position="59"/>
        <end position="78"/>
    </location>
</feature>
<gene>
    <name evidence="2" type="ORF">ODALV1_LOCUS5661</name>
</gene>
<name>A0ABP1PZT9_9HEXA</name>
<dbReference type="EMBL" id="CAXLJM020000017">
    <property type="protein sequence ID" value="CAL8083995.1"/>
    <property type="molecule type" value="Genomic_DNA"/>
</dbReference>
<reference evidence="2 3" key="1">
    <citation type="submission" date="2024-08" db="EMBL/GenBank/DDBJ databases">
        <authorList>
            <person name="Cucini C."/>
            <person name="Frati F."/>
        </authorList>
    </citation>
    <scope>NUCLEOTIDE SEQUENCE [LARGE SCALE GENOMIC DNA]</scope>
</reference>
<feature type="transmembrane region" description="Helical" evidence="1">
    <location>
        <begin position="155"/>
        <end position="177"/>
    </location>
</feature>
<keyword evidence="1" id="KW-0472">Membrane</keyword>
<protein>
    <recommendedName>
        <fullName evidence="4">Odorant receptor</fullName>
    </recommendedName>
</protein>
<feature type="transmembrane region" description="Helical" evidence="1">
    <location>
        <begin position="361"/>
        <end position="381"/>
    </location>
</feature>
<evidence type="ECO:0008006" key="4">
    <source>
        <dbReference type="Google" id="ProtNLM"/>
    </source>
</evidence>
<organism evidence="2 3">
    <name type="scientific">Orchesella dallaii</name>
    <dbReference type="NCBI Taxonomy" id="48710"/>
    <lineage>
        <taxon>Eukaryota</taxon>
        <taxon>Metazoa</taxon>
        <taxon>Ecdysozoa</taxon>
        <taxon>Arthropoda</taxon>
        <taxon>Hexapoda</taxon>
        <taxon>Collembola</taxon>
        <taxon>Entomobryomorpha</taxon>
        <taxon>Entomobryoidea</taxon>
        <taxon>Orchesellidae</taxon>
        <taxon>Orchesellinae</taxon>
        <taxon>Orchesella</taxon>
    </lineage>
</organism>
<keyword evidence="1" id="KW-1133">Transmembrane helix</keyword>